<accession>A0A2N4TV66</accession>
<feature type="chain" id="PRO_5014755984" evidence="1">
    <location>
        <begin position="24"/>
        <end position="204"/>
    </location>
</feature>
<dbReference type="Proteomes" id="UP000234456">
    <property type="component" value="Unassembled WGS sequence"/>
</dbReference>
<name>A0A2N4TV66_RALPI</name>
<reference evidence="2 3" key="1">
    <citation type="submission" date="2017-12" db="EMBL/GenBank/DDBJ databases">
        <title>Draft genome sequence of Ralstonia pickettii 52.</title>
        <authorList>
            <person name="Zheng B."/>
        </authorList>
    </citation>
    <scope>NUCLEOTIDE SEQUENCE [LARGE SCALE GENOMIC DNA]</scope>
    <source>
        <strain evidence="2 3">52</strain>
    </source>
</reference>
<dbReference type="AlphaFoldDB" id="A0A2N4TV66"/>
<protein>
    <submittedName>
        <fullName evidence="2">Uncharacterized protein</fullName>
    </submittedName>
</protein>
<dbReference type="EMBL" id="PKQE01000001">
    <property type="protein sequence ID" value="PLC43549.1"/>
    <property type="molecule type" value="Genomic_DNA"/>
</dbReference>
<proteinExistence type="predicted"/>
<dbReference type="RefSeq" id="WP_102064172.1">
    <property type="nucleotide sequence ID" value="NZ_PKQE01000001.1"/>
</dbReference>
<keyword evidence="1" id="KW-0732">Signal</keyword>
<feature type="signal peptide" evidence="1">
    <location>
        <begin position="1"/>
        <end position="23"/>
    </location>
</feature>
<organism evidence="2 3">
    <name type="scientific">Ralstonia pickettii</name>
    <name type="common">Burkholderia pickettii</name>
    <dbReference type="NCBI Taxonomy" id="329"/>
    <lineage>
        <taxon>Bacteria</taxon>
        <taxon>Pseudomonadati</taxon>
        <taxon>Pseudomonadota</taxon>
        <taxon>Betaproteobacteria</taxon>
        <taxon>Burkholderiales</taxon>
        <taxon>Burkholderiaceae</taxon>
        <taxon>Ralstonia</taxon>
    </lineage>
</organism>
<dbReference type="OrthoDB" id="5769605at2"/>
<evidence type="ECO:0000313" key="2">
    <source>
        <dbReference type="EMBL" id="PLC43549.1"/>
    </source>
</evidence>
<evidence type="ECO:0000313" key="3">
    <source>
        <dbReference type="Proteomes" id="UP000234456"/>
    </source>
</evidence>
<comment type="caution">
    <text evidence="2">The sequence shown here is derived from an EMBL/GenBank/DDBJ whole genome shotgun (WGS) entry which is preliminary data.</text>
</comment>
<gene>
    <name evidence="2" type="ORF">C0Q88_02170</name>
</gene>
<sequence>MKPIQRLALCCVLACAPMGLVHAQTTPAPTGPAATSAPNDAKRSAYDNAVKQADANYKAAKDKCDAMKGNDRDVCRAQAKGDYNVAKANAMVERDGTEAARNRAAKEKAEADYDVAKTKCDAMKGNEKDTCVKDAKAAYTRAKAGEEVSHAKATGDAKDVSEARRDAVKDTNDANYKAAKERCDAMSGDAKTKCQNDVAAKFKK</sequence>
<evidence type="ECO:0000256" key="1">
    <source>
        <dbReference type="SAM" id="SignalP"/>
    </source>
</evidence>